<evidence type="ECO:0000313" key="7">
    <source>
        <dbReference type="EnsemblMetazoa" id="XP_038057605.1"/>
    </source>
</evidence>
<dbReference type="SUPFAM" id="SSF109715">
    <property type="entry name" value="DEK C-terminal domain"/>
    <property type="match status" value="1"/>
</dbReference>
<evidence type="ECO:0000256" key="4">
    <source>
        <dbReference type="ARBA" id="ARBA00023242"/>
    </source>
</evidence>
<evidence type="ECO:0000256" key="5">
    <source>
        <dbReference type="SAM" id="MobiDB-lite"/>
    </source>
</evidence>
<feature type="region of interest" description="Disordered" evidence="5">
    <location>
        <begin position="1"/>
        <end position="98"/>
    </location>
</feature>
<dbReference type="Gene3D" id="1.10.10.60">
    <property type="entry name" value="Homeodomain-like"/>
    <property type="match status" value="1"/>
</dbReference>
<dbReference type="GeneID" id="119729149"/>
<dbReference type="GO" id="GO:0006325">
    <property type="term" value="P:chromatin organization"/>
    <property type="evidence" value="ECO:0007669"/>
    <property type="project" value="UniProtKB-KW"/>
</dbReference>
<keyword evidence="3" id="KW-0238">DNA-binding</keyword>
<evidence type="ECO:0000256" key="1">
    <source>
        <dbReference type="ARBA" id="ARBA00004123"/>
    </source>
</evidence>
<dbReference type="InterPro" id="IPR044198">
    <property type="entry name" value="DEK"/>
</dbReference>
<feature type="compositionally biased region" description="Basic residues" evidence="5">
    <location>
        <begin position="344"/>
        <end position="387"/>
    </location>
</feature>
<feature type="compositionally biased region" description="Basic residues" evidence="5">
    <location>
        <begin position="246"/>
        <end position="265"/>
    </location>
</feature>
<name>A0A914A1T5_PATMI</name>
<feature type="compositionally biased region" description="Acidic residues" evidence="5">
    <location>
        <begin position="78"/>
        <end position="95"/>
    </location>
</feature>
<sequence length="477" mass="54182">MSDTENNEVEQDVGGDMEEENPVEEDKPQDEDRTDADQSIESTSSPASSSTKSPAKSTSSPKKTPQKRKADQNGEGETKDEEESDDEDESSDEELVGLLDGPVQLMTGKRERKKTERLTFDTKKEAVDTKFEVEEGRGTRLGDIPNVEYYISRTNSENFRAIYRFLLGRTGKAHEIKKNIRKFSGFNFDKDSPEYTKKEATLVRYTMEGLKEVCMWLDLDKSGNKEKILERIMDFCLKPEPSGRPHPQKKRKPKVVKKKGKKRKRKEDGSGDAKKAKKAKKSKKSSEDVDADEENEEDVEEEEEEEEEEGAESAEGEDGDDEDETQEPKKKKAKLDKPSPQKKVEKKKQEKKKQAPKSPKKSPKKTPAKKTTPKKTTPKKASPKKKASIQITPKSKSKAKPLTIEDSDDSSDDEPLMRKAEPSEDQIEQTIKTFLEKADLELVTMKMVCRKVYETYPDFNLAHKKDFIKATVRSIIS</sequence>
<evidence type="ECO:0000313" key="8">
    <source>
        <dbReference type="Proteomes" id="UP000887568"/>
    </source>
</evidence>
<organism evidence="7 8">
    <name type="scientific">Patiria miniata</name>
    <name type="common">Bat star</name>
    <name type="synonym">Asterina miniata</name>
    <dbReference type="NCBI Taxonomy" id="46514"/>
    <lineage>
        <taxon>Eukaryota</taxon>
        <taxon>Metazoa</taxon>
        <taxon>Echinodermata</taxon>
        <taxon>Eleutherozoa</taxon>
        <taxon>Asterozoa</taxon>
        <taxon>Asteroidea</taxon>
        <taxon>Valvatacea</taxon>
        <taxon>Valvatida</taxon>
        <taxon>Asterinidae</taxon>
        <taxon>Patiria</taxon>
    </lineage>
</organism>
<accession>A0A914A1T5</accession>
<dbReference type="EnsemblMetazoa" id="XM_038201677.1">
    <property type="protein sequence ID" value="XP_038057605.1"/>
    <property type="gene ID" value="LOC119729149"/>
</dbReference>
<dbReference type="Proteomes" id="UP000887568">
    <property type="component" value="Unplaced"/>
</dbReference>
<evidence type="ECO:0000256" key="3">
    <source>
        <dbReference type="ARBA" id="ARBA00023125"/>
    </source>
</evidence>
<dbReference type="PANTHER" id="PTHR13468:SF1">
    <property type="entry name" value="PROTEIN DEK"/>
    <property type="match status" value="1"/>
</dbReference>
<dbReference type="GO" id="GO:0005634">
    <property type="term" value="C:nucleus"/>
    <property type="evidence" value="ECO:0007669"/>
    <property type="project" value="UniProtKB-SubCell"/>
</dbReference>
<feature type="compositionally biased region" description="Acidic residues" evidence="5">
    <location>
        <begin position="1"/>
        <end position="34"/>
    </location>
</feature>
<dbReference type="GO" id="GO:0003677">
    <property type="term" value="F:DNA binding"/>
    <property type="evidence" value="ECO:0007669"/>
    <property type="project" value="UniProtKB-KW"/>
</dbReference>
<proteinExistence type="predicted"/>
<reference evidence="7" key="1">
    <citation type="submission" date="2022-11" db="UniProtKB">
        <authorList>
            <consortium name="EnsemblMetazoa"/>
        </authorList>
    </citation>
    <scope>IDENTIFICATION</scope>
</reference>
<dbReference type="PANTHER" id="PTHR13468">
    <property type="entry name" value="DEK PROTEIN"/>
    <property type="match status" value="1"/>
</dbReference>
<dbReference type="Pfam" id="PF08766">
    <property type="entry name" value="DEK_C"/>
    <property type="match status" value="1"/>
</dbReference>
<dbReference type="RefSeq" id="XP_038057605.1">
    <property type="nucleotide sequence ID" value="XM_038201677.1"/>
</dbReference>
<dbReference type="AlphaFoldDB" id="A0A914A1T5"/>
<dbReference type="PROSITE" id="PS51998">
    <property type="entry name" value="DEK_C"/>
    <property type="match status" value="1"/>
</dbReference>
<feature type="compositionally biased region" description="Acidic residues" evidence="5">
    <location>
        <begin position="405"/>
        <end position="414"/>
    </location>
</feature>
<feature type="domain" description="DEK-C" evidence="6">
    <location>
        <begin position="421"/>
        <end position="477"/>
    </location>
</feature>
<feature type="compositionally biased region" description="Acidic residues" evidence="5">
    <location>
        <begin position="288"/>
        <end position="325"/>
    </location>
</feature>
<feature type="region of interest" description="Disordered" evidence="5">
    <location>
        <begin position="237"/>
        <end position="426"/>
    </location>
</feature>
<dbReference type="InterPro" id="IPR014876">
    <property type="entry name" value="DEK_C"/>
</dbReference>
<keyword evidence="8" id="KW-1185">Reference proteome</keyword>
<feature type="compositionally biased region" description="Low complexity" evidence="5">
    <location>
        <begin position="42"/>
        <end position="63"/>
    </location>
</feature>
<evidence type="ECO:0000256" key="2">
    <source>
        <dbReference type="ARBA" id="ARBA00022853"/>
    </source>
</evidence>
<protein>
    <recommendedName>
        <fullName evidence="6">DEK-C domain-containing protein</fullName>
    </recommendedName>
</protein>
<dbReference type="GO" id="GO:2000779">
    <property type="term" value="P:regulation of double-strand break repair"/>
    <property type="evidence" value="ECO:0007669"/>
    <property type="project" value="TreeGrafter"/>
</dbReference>
<dbReference type="OrthoDB" id="10248551at2759"/>
<dbReference type="GO" id="GO:0042393">
    <property type="term" value="F:histone binding"/>
    <property type="evidence" value="ECO:0007669"/>
    <property type="project" value="TreeGrafter"/>
</dbReference>
<dbReference type="OMA" id="MIKKAPT"/>
<keyword evidence="2" id="KW-0156">Chromatin regulator</keyword>
<evidence type="ECO:0000259" key="6">
    <source>
        <dbReference type="PROSITE" id="PS51998"/>
    </source>
</evidence>
<comment type="subcellular location">
    <subcellularLocation>
        <location evidence="1">Nucleus</location>
    </subcellularLocation>
</comment>
<keyword evidence="4" id="KW-0539">Nucleus</keyword>